<sequence length="38" mass="4840">MFSFERLTIKLINFIFDFLGYWILDYLYDYLNLIKIKR</sequence>
<comment type="caution">
    <text evidence="2">The sequence shown here is derived from an EMBL/GenBank/DDBJ whole genome shotgun (WGS) entry which is preliminary data.</text>
</comment>
<keyword evidence="3" id="KW-1185">Reference proteome</keyword>
<evidence type="ECO:0000313" key="3">
    <source>
        <dbReference type="Proteomes" id="UP000003082"/>
    </source>
</evidence>
<gene>
    <name evidence="2" type="ORF">CAMRE0001_0330</name>
</gene>
<evidence type="ECO:0000256" key="1">
    <source>
        <dbReference type="SAM" id="Phobius"/>
    </source>
</evidence>
<dbReference type="AlphaFoldDB" id="B9D5Y4"/>
<evidence type="ECO:0000313" key="2">
    <source>
        <dbReference type="EMBL" id="EEF12597.1"/>
    </source>
</evidence>
<dbReference type="EMBL" id="ACFU01000050">
    <property type="protein sequence ID" value="EEF12597.1"/>
    <property type="molecule type" value="Genomic_DNA"/>
</dbReference>
<keyword evidence="1" id="KW-0812">Transmembrane</keyword>
<dbReference type="Proteomes" id="UP000003082">
    <property type="component" value="Unassembled WGS sequence"/>
</dbReference>
<keyword evidence="1" id="KW-0472">Membrane</keyword>
<accession>B9D5Y4</accession>
<reference evidence="2 3" key="1">
    <citation type="submission" date="2008-08" db="EMBL/GenBank/DDBJ databases">
        <authorList>
            <person name="Madupu R."/>
            <person name="Durkin A.S."/>
            <person name="Torralba M."/>
            <person name="Methe B."/>
            <person name="Sutton G.G."/>
            <person name="Strausberg R.L."/>
            <person name="Nelson K.E."/>
        </authorList>
    </citation>
    <scope>NUCLEOTIDE SEQUENCE [LARGE SCALE GENOMIC DNA]</scope>
    <source>
        <strain evidence="2 3">RM3267</strain>
    </source>
</reference>
<protein>
    <submittedName>
        <fullName evidence="2">Uncharacterized protein</fullName>
    </submittedName>
</protein>
<feature type="transmembrane region" description="Helical" evidence="1">
    <location>
        <begin position="7"/>
        <end position="24"/>
    </location>
</feature>
<name>B9D5Y4_CAMRE</name>
<organism evidence="2 3">
    <name type="scientific">Campylobacter rectus RM3267</name>
    <dbReference type="NCBI Taxonomy" id="553218"/>
    <lineage>
        <taxon>Bacteria</taxon>
        <taxon>Pseudomonadati</taxon>
        <taxon>Campylobacterota</taxon>
        <taxon>Epsilonproteobacteria</taxon>
        <taxon>Campylobacterales</taxon>
        <taxon>Campylobacteraceae</taxon>
        <taxon>Campylobacter</taxon>
    </lineage>
</organism>
<keyword evidence="1" id="KW-1133">Transmembrane helix</keyword>
<proteinExistence type="predicted"/>